<comment type="caution">
    <text evidence="7">The sequence shown here is derived from an EMBL/GenBank/DDBJ whole genome shotgun (WGS) entry which is preliminary data.</text>
</comment>
<evidence type="ECO:0000259" key="6">
    <source>
        <dbReference type="Pfam" id="PF00082"/>
    </source>
</evidence>
<dbReference type="OrthoDB" id="9768989at2"/>
<reference evidence="7 8" key="1">
    <citation type="submission" date="2013-03" db="EMBL/GenBank/DDBJ databases">
        <title>Reference genome for the Human Microbiome Project.</title>
        <authorList>
            <person name="Aqrawi P."/>
            <person name="Ayvaz T."/>
            <person name="Bess C."/>
            <person name="Blankenburg K."/>
            <person name="Coyle M."/>
            <person name="Deng J."/>
            <person name="Forbes L."/>
            <person name="Fowler G."/>
            <person name="Francisco L."/>
            <person name="Fu Q."/>
            <person name="Gibbs R."/>
            <person name="Gross S."/>
            <person name="Gubbala S."/>
            <person name="Hale W."/>
            <person name="Hemphill L."/>
            <person name="Highlander S."/>
            <person name="Hirani K."/>
            <person name="Jackson L."/>
            <person name="Jakkamsetti A."/>
            <person name="Javaid M."/>
            <person name="Jayaseelan J.C."/>
            <person name="Jiang H."/>
            <person name="Joshi V."/>
            <person name="Korchina V."/>
            <person name="Kovar C."/>
            <person name="Lara F."/>
            <person name="Lee S."/>
            <person name="Liu Y."/>
            <person name="Mata R."/>
            <person name="Mathew T."/>
            <person name="Munidasa M."/>
            <person name="Muzny D."/>
            <person name="Nazareth L."/>
            <person name="Ngo R."/>
            <person name="Nguyen L."/>
            <person name="Nguyen N."/>
            <person name="Okwuonu G."/>
            <person name="Ongeri F."/>
            <person name="Palculict T."/>
            <person name="Patil S."/>
            <person name="Petrosino J."/>
            <person name="Pham C."/>
            <person name="Pham P."/>
            <person name="Pu L.-L."/>
            <person name="Qin X."/>
            <person name="Qu J."/>
            <person name="Reid J."/>
            <person name="Ross M."/>
            <person name="Ruth R."/>
            <person name="Saada N."/>
            <person name="San Lucas F."/>
            <person name="Santibanez J."/>
            <person name="Shang Y."/>
            <person name="Simmons D."/>
            <person name="Song X.-Z."/>
            <person name="Tang L.-Y."/>
            <person name="Thornton R."/>
            <person name="Warren J."/>
            <person name="Weissenberger G."/>
            <person name="Wilczek-Boney K."/>
            <person name="Worley K."/>
            <person name="Youmans B."/>
            <person name="Zhang J."/>
            <person name="Zhang L."/>
            <person name="Zhao Z."/>
            <person name="Zhou C."/>
            <person name="Zhu D."/>
            <person name="Zhu Y."/>
        </authorList>
    </citation>
    <scope>NUCLEOTIDE SEQUENCE [LARGE SCALE GENOMIC DNA]</scope>
    <source>
        <strain evidence="7 8">F0333</strain>
    </source>
</reference>
<dbReference type="PATRIC" id="fig|888050.3.peg.519"/>
<dbReference type="STRING" id="888050.HMPREF9004_0538"/>
<dbReference type="AlphaFoldDB" id="N6XCC0"/>
<keyword evidence="3" id="KW-0378">Hydrolase</keyword>
<dbReference type="InterPro" id="IPR000209">
    <property type="entry name" value="Peptidase_S8/S53_dom"/>
</dbReference>
<dbReference type="InterPro" id="IPR050131">
    <property type="entry name" value="Peptidase_S8_subtilisin-like"/>
</dbReference>
<keyword evidence="8" id="KW-1185">Reference proteome</keyword>
<proteinExistence type="inferred from homology"/>
<dbReference type="SUPFAM" id="SSF52743">
    <property type="entry name" value="Subtilisin-like"/>
    <property type="match status" value="1"/>
</dbReference>
<dbReference type="InterPro" id="IPR034074">
    <property type="entry name" value="Y4bN_pept_dom"/>
</dbReference>
<dbReference type="CDD" id="cd04847">
    <property type="entry name" value="Peptidases_S8_Subtilisin_like_2"/>
    <property type="match status" value="1"/>
</dbReference>
<evidence type="ECO:0000313" key="7">
    <source>
        <dbReference type="EMBL" id="ENO18868.1"/>
    </source>
</evidence>
<dbReference type="Proteomes" id="UP000013015">
    <property type="component" value="Unassembled WGS sequence"/>
</dbReference>
<dbReference type="PANTHER" id="PTHR43806:SF11">
    <property type="entry name" value="CEREVISIN-RELATED"/>
    <property type="match status" value="1"/>
</dbReference>
<evidence type="ECO:0000256" key="2">
    <source>
        <dbReference type="ARBA" id="ARBA00022670"/>
    </source>
</evidence>
<feature type="region of interest" description="Disordered" evidence="5">
    <location>
        <begin position="1"/>
        <end position="40"/>
    </location>
</feature>
<dbReference type="Gene3D" id="3.40.50.200">
    <property type="entry name" value="Peptidase S8/S53 domain"/>
    <property type="match status" value="1"/>
</dbReference>
<accession>N6XCC0</accession>
<dbReference type="EMBL" id="AQHZ01000007">
    <property type="protein sequence ID" value="ENO18868.1"/>
    <property type="molecule type" value="Genomic_DNA"/>
</dbReference>
<keyword evidence="4" id="KW-0720">Serine protease</keyword>
<evidence type="ECO:0000313" key="8">
    <source>
        <dbReference type="Proteomes" id="UP000013015"/>
    </source>
</evidence>
<dbReference type="InterPro" id="IPR036852">
    <property type="entry name" value="Peptidase_S8/S53_dom_sf"/>
</dbReference>
<name>N6XCC0_9ACTO</name>
<dbReference type="eggNOG" id="COG1404">
    <property type="taxonomic scope" value="Bacteria"/>
</dbReference>
<organism evidence="7 8">
    <name type="scientific">Schaalia cardiffensis F0333</name>
    <dbReference type="NCBI Taxonomy" id="888050"/>
    <lineage>
        <taxon>Bacteria</taxon>
        <taxon>Bacillati</taxon>
        <taxon>Actinomycetota</taxon>
        <taxon>Actinomycetes</taxon>
        <taxon>Actinomycetales</taxon>
        <taxon>Actinomycetaceae</taxon>
        <taxon>Schaalia</taxon>
    </lineage>
</organism>
<gene>
    <name evidence="7" type="ORF">HMPREF9004_0538</name>
</gene>
<evidence type="ECO:0000256" key="1">
    <source>
        <dbReference type="ARBA" id="ARBA00011073"/>
    </source>
</evidence>
<dbReference type="Pfam" id="PF00082">
    <property type="entry name" value="Peptidase_S8"/>
    <property type="match status" value="1"/>
</dbReference>
<evidence type="ECO:0000256" key="3">
    <source>
        <dbReference type="ARBA" id="ARBA00022801"/>
    </source>
</evidence>
<dbReference type="RefSeq" id="WP_005962267.1">
    <property type="nucleotide sequence ID" value="NZ_CP040505.1"/>
</dbReference>
<evidence type="ECO:0000256" key="4">
    <source>
        <dbReference type="ARBA" id="ARBA00022825"/>
    </source>
</evidence>
<feature type="compositionally biased region" description="Polar residues" evidence="5">
    <location>
        <begin position="14"/>
        <end position="28"/>
    </location>
</feature>
<dbReference type="GO" id="GO:0006508">
    <property type="term" value="P:proteolysis"/>
    <property type="evidence" value="ECO:0007669"/>
    <property type="project" value="UniProtKB-KW"/>
</dbReference>
<keyword evidence="2" id="KW-0645">Protease</keyword>
<dbReference type="PANTHER" id="PTHR43806">
    <property type="entry name" value="PEPTIDASE S8"/>
    <property type="match status" value="1"/>
</dbReference>
<protein>
    <recommendedName>
        <fullName evidence="6">Peptidase S8/S53 domain-containing protein</fullName>
    </recommendedName>
</protein>
<evidence type="ECO:0000256" key="5">
    <source>
        <dbReference type="SAM" id="MobiDB-lite"/>
    </source>
</evidence>
<feature type="domain" description="Peptidase S8/S53" evidence="6">
    <location>
        <begin position="275"/>
        <end position="642"/>
    </location>
</feature>
<sequence>MFERDRPHIFVTTPPASESFTPISTPVTSRGGGFRGSRKKHGERLKAEFEAAWESPADEPETTGTYITFASFPGLNLMFDSLELRRPGAQPELVAVQTEMTPAGEVVVNATVFIPDGQKEFFLKKLEKYVKTAEVAERKPEHAALIEGIASIRRATIRELWTDPADEYPTDPNQSRWWELWLRAVDGREYERLTGYARQHSLPVSAHYLGFGDRTVVLIRATIEQLAMTFRSLDDIAELRRPHEVASFLPSLSAFEQSEWVSELQSRVEHAGAHAPVVCILDRGVQAGHPLLEDSLSDDDRHAVEPSWNKNVVIHEHGTEMAGLALYRDLQAAISTQHSVRLKHRLESVKLLPDTGSNDPDVYGAVTARAVDQPEISAPDRARVFMLAITAPAAVPNPGYAVTNHPMKERGRPTAWSATIDALAYGRAIDDIAPRFTYLNRDQEPTPRLFVVSAGNIRDVRPEDNHLDRSDAEGVEDPAQAWNALVVGAYAEHDAMDHAPDVFAGYVPIAVRGELSPTSRTSVSFDQKRWPFKPDVVAPGGNLARTPDCTDVDTPENLAILTTRLQYPGKGSFTTTRDTSAATAHVAAVAADIRAAYPHLRPETIRALIVHSAEWTDVMKAHIDAATTKGAAVNLLRRYGMGVPSLERATRSASNALTLVDQAVIHPYERKGNSSSGKSREMNLHRLPWPTETLSELGETEVQLRVTLSYFVEPNPSSRGWTGRYVYPSHGLRFAMKRPEDNLDAFRQRVNKQAREEGEKPMSLNTENGWLFGSDQQKSSGSLHTDIWKGAAADLAAKGVVAVYPVAGWWKNRPKMDQSDKGVNYSLVVSIEAPEIEVDLWTPVYQQVATVIEV</sequence>
<dbReference type="GO" id="GO:0004252">
    <property type="term" value="F:serine-type endopeptidase activity"/>
    <property type="evidence" value="ECO:0007669"/>
    <property type="project" value="InterPro"/>
</dbReference>
<comment type="similarity">
    <text evidence="1">Belongs to the peptidase S8 family.</text>
</comment>
<dbReference type="HOGENOM" id="CLU_017730_1_0_11"/>